<comment type="caution">
    <text evidence="3">The sequence shown here is derived from an EMBL/GenBank/DDBJ whole genome shotgun (WGS) entry which is preliminary data.</text>
</comment>
<protein>
    <submittedName>
        <fullName evidence="3">Uncharacterized protein</fullName>
    </submittedName>
</protein>
<feature type="transmembrane region" description="Helical" evidence="2">
    <location>
        <begin position="45"/>
        <end position="66"/>
    </location>
</feature>
<sequence length="74" mass="8577">MLDDFRNTSEQPDYQEPVPPAAMPAYQEEKPAQSRFLGMTPFQRFIIVFLLFMLTCVLGSFCLLITEKIIPPFF</sequence>
<keyword evidence="2" id="KW-0812">Transmembrane</keyword>
<organism evidence="3 4">
    <name type="scientific">Leptolinea tardivitalis</name>
    <dbReference type="NCBI Taxonomy" id="229920"/>
    <lineage>
        <taxon>Bacteria</taxon>
        <taxon>Bacillati</taxon>
        <taxon>Chloroflexota</taxon>
        <taxon>Anaerolineae</taxon>
        <taxon>Anaerolineales</taxon>
        <taxon>Anaerolineaceae</taxon>
        <taxon>Leptolinea</taxon>
    </lineage>
</organism>
<name>A0A0P6WXI1_9CHLR</name>
<evidence type="ECO:0000313" key="4">
    <source>
        <dbReference type="Proteomes" id="UP000050430"/>
    </source>
</evidence>
<dbReference type="AlphaFoldDB" id="A0A0P6WXI1"/>
<keyword evidence="2" id="KW-1133">Transmembrane helix</keyword>
<evidence type="ECO:0000256" key="1">
    <source>
        <dbReference type="SAM" id="MobiDB-lite"/>
    </source>
</evidence>
<dbReference type="OrthoDB" id="166775at2"/>
<accession>A0A0P6WXI1</accession>
<reference evidence="3 4" key="1">
    <citation type="submission" date="2015-07" db="EMBL/GenBank/DDBJ databases">
        <title>Genome sequence of Leptolinea tardivitalis DSM 16556.</title>
        <authorList>
            <person name="Hemp J."/>
            <person name="Ward L.M."/>
            <person name="Pace L.A."/>
            <person name="Fischer W.W."/>
        </authorList>
    </citation>
    <scope>NUCLEOTIDE SEQUENCE [LARGE SCALE GENOMIC DNA]</scope>
    <source>
        <strain evidence="3 4">YMTK-2</strain>
    </source>
</reference>
<dbReference type="STRING" id="229920.ADM99_11790"/>
<gene>
    <name evidence="3" type="ORF">ADM99_11790</name>
</gene>
<dbReference type="EMBL" id="LGCK01000012">
    <property type="protein sequence ID" value="KPL70980.1"/>
    <property type="molecule type" value="Genomic_DNA"/>
</dbReference>
<dbReference type="Proteomes" id="UP000050430">
    <property type="component" value="Unassembled WGS sequence"/>
</dbReference>
<dbReference type="RefSeq" id="WP_062422701.1">
    <property type="nucleotide sequence ID" value="NZ_BBYA01000011.1"/>
</dbReference>
<evidence type="ECO:0000256" key="2">
    <source>
        <dbReference type="SAM" id="Phobius"/>
    </source>
</evidence>
<keyword evidence="2" id="KW-0472">Membrane</keyword>
<evidence type="ECO:0000313" key="3">
    <source>
        <dbReference type="EMBL" id="KPL70980.1"/>
    </source>
</evidence>
<proteinExistence type="predicted"/>
<feature type="region of interest" description="Disordered" evidence="1">
    <location>
        <begin position="1"/>
        <end position="22"/>
    </location>
</feature>
<keyword evidence="4" id="KW-1185">Reference proteome</keyword>